<dbReference type="PROSITE" id="PS00061">
    <property type="entry name" value="ADH_SHORT"/>
    <property type="match status" value="1"/>
</dbReference>
<dbReference type="CDD" id="cd05233">
    <property type="entry name" value="SDR_c"/>
    <property type="match status" value="1"/>
</dbReference>
<keyword evidence="4" id="KW-1185">Reference proteome</keyword>
<dbReference type="PANTHER" id="PTHR43975">
    <property type="entry name" value="ZGC:101858"/>
    <property type="match status" value="1"/>
</dbReference>
<dbReference type="PANTHER" id="PTHR43975:SF2">
    <property type="entry name" value="EG:BACR7A4.14 PROTEIN-RELATED"/>
    <property type="match status" value="1"/>
</dbReference>
<name>A0A7V8UAS0_9SPHN</name>
<evidence type="ECO:0000259" key="2">
    <source>
        <dbReference type="SMART" id="SM00822"/>
    </source>
</evidence>
<feature type="domain" description="Ketoreductase" evidence="2">
    <location>
        <begin position="51"/>
        <end position="238"/>
    </location>
</feature>
<dbReference type="InterPro" id="IPR002347">
    <property type="entry name" value="SDR_fam"/>
</dbReference>
<proteinExistence type="inferred from homology"/>
<dbReference type="PRINTS" id="PR00081">
    <property type="entry name" value="GDHRDH"/>
</dbReference>
<dbReference type="Proteomes" id="UP000589292">
    <property type="component" value="Unassembled WGS sequence"/>
</dbReference>
<dbReference type="EMBL" id="VDES01000004">
    <property type="protein sequence ID" value="MBA1376103.1"/>
    <property type="molecule type" value="Genomic_DNA"/>
</dbReference>
<dbReference type="AlphaFoldDB" id="A0A7V8UAS0"/>
<accession>A0A7V8UAS0</accession>
<sequence>MRDVGDHVPRLPGGAGKFIPSGWLACQPRGSGQTEVACCASYSSGDRRMTRTAIVTGATSGIGRATALRLAKAGFHIIATGRNAQRGAETVRQVEAAGGTAEFHSFDVTSESDWSAFADTVTAKHTSVDALINSAGSFFTRPLPETTLEDFRELWTADVESVVLGTKYGFRMMRETRSAGAIVNISSLAGLIGLEDCAAYCAAKAAVTHFSRVAALEGAQMDPKIRVNSLNPGVIYTEMITGAYGDNDAVKAFVMDGNALQRVGTAEDIASAATFLACSASRMVTGTAMLVDGGRGAD</sequence>
<dbReference type="Gene3D" id="3.40.50.720">
    <property type="entry name" value="NAD(P)-binding Rossmann-like Domain"/>
    <property type="match status" value="1"/>
</dbReference>
<protein>
    <submittedName>
        <fullName evidence="3">SDR family oxidoreductase</fullName>
    </submittedName>
</protein>
<evidence type="ECO:0000256" key="1">
    <source>
        <dbReference type="ARBA" id="ARBA00006484"/>
    </source>
</evidence>
<dbReference type="SUPFAM" id="SSF51735">
    <property type="entry name" value="NAD(P)-binding Rossmann-fold domains"/>
    <property type="match status" value="1"/>
</dbReference>
<evidence type="ECO:0000313" key="3">
    <source>
        <dbReference type="EMBL" id="MBA1376103.1"/>
    </source>
</evidence>
<dbReference type="FunFam" id="3.40.50.720:FF:000084">
    <property type="entry name" value="Short-chain dehydrogenase reductase"/>
    <property type="match status" value="1"/>
</dbReference>
<evidence type="ECO:0000313" key="4">
    <source>
        <dbReference type="Proteomes" id="UP000589292"/>
    </source>
</evidence>
<comment type="similarity">
    <text evidence="1">Belongs to the short-chain dehydrogenases/reductases (SDR) family.</text>
</comment>
<dbReference type="InterPro" id="IPR057326">
    <property type="entry name" value="KR_dom"/>
</dbReference>
<comment type="caution">
    <text evidence="3">The sequence shown here is derived from an EMBL/GenBank/DDBJ whole genome shotgun (WGS) entry which is preliminary data.</text>
</comment>
<reference evidence="3 4" key="1">
    <citation type="journal article" date="1994" name="Int. J. Syst. Bacteriol.">
        <title>Phylogenetic positions of novel aerobic, bacteriochlorophyll a-containing bacteria and description of Roseococcus thiosulfatophilus gen. nov., sp. nov., Erythromicrobium ramosum gen. nov., sp. nov., and Erythrobacter litoralis sp. nov.</title>
        <authorList>
            <person name="Yurkov V."/>
            <person name="Stackebrandt E."/>
            <person name="Holmes A."/>
            <person name="Fuerst J.A."/>
            <person name="Hugenholtz P."/>
            <person name="Golecki J."/>
            <person name="Gad'on N."/>
            <person name="Gorlenko V.M."/>
            <person name="Kompantseva E.I."/>
            <person name="Drews G."/>
        </authorList>
    </citation>
    <scope>NUCLEOTIDE SEQUENCE [LARGE SCALE GENOMIC DNA]</scope>
    <source>
        <strain evidence="3 4">KR-99</strain>
    </source>
</reference>
<dbReference type="Pfam" id="PF13561">
    <property type="entry name" value="adh_short_C2"/>
    <property type="match status" value="1"/>
</dbReference>
<dbReference type="InterPro" id="IPR036291">
    <property type="entry name" value="NAD(P)-bd_dom_sf"/>
</dbReference>
<dbReference type="SMART" id="SM00822">
    <property type="entry name" value="PKS_KR"/>
    <property type="match status" value="1"/>
</dbReference>
<dbReference type="PRINTS" id="PR00080">
    <property type="entry name" value="SDRFAMILY"/>
</dbReference>
<dbReference type="InterPro" id="IPR020904">
    <property type="entry name" value="Sc_DH/Rdtase_CS"/>
</dbReference>
<gene>
    <name evidence="3" type="ORF">FG486_17305</name>
</gene>
<organism evidence="3 4">
    <name type="scientific">Sphingomonas ursincola</name>
    <dbReference type="NCBI Taxonomy" id="56361"/>
    <lineage>
        <taxon>Bacteria</taxon>
        <taxon>Pseudomonadati</taxon>
        <taxon>Pseudomonadota</taxon>
        <taxon>Alphaproteobacteria</taxon>
        <taxon>Sphingomonadales</taxon>
        <taxon>Sphingomonadaceae</taxon>
        <taxon>Sphingomonas</taxon>
    </lineage>
</organism>